<dbReference type="EMBL" id="JABFAD010000006">
    <property type="protein sequence ID" value="MBA0799890.1"/>
    <property type="molecule type" value="Genomic_DNA"/>
</dbReference>
<evidence type="ECO:0008006" key="4">
    <source>
        <dbReference type="Google" id="ProtNLM"/>
    </source>
</evidence>
<reference evidence="2 3" key="1">
    <citation type="journal article" date="2019" name="Genome Biol. Evol.">
        <title>Insights into the evolution of the New World diploid cottons (Gossypium, subgenus Houzingenia) based on genome sequencing.</title>
        <authorList>
            <person name="Grover C.E."/>
            <person name="Arick M.A. 2nd"/>
            <person name="Thrash A."/>
            <person name="Conover J.L."/>
            <person name="Sanders W.S."/>
            <person name="Peterson D.G."/>
            <person name="Frelichowski J.E."/>
            <person name="Scheffler J.A."/>
            <person name="Scheffler B.E."/>
            <person name="Wendel J.F."/>
        </authorList>
    </citation>
    <scope>NUCLEOTIDE SEQUENCE [LARGE SCALE GENOMIC DNA]</scope>
    <source>
        <strain evidence="2">0</strain>
        <tissue evidence="2">Leaf</tissue>
    </source>
</reference>
<organism evidence="2 3">
    <name type="scientific">Gossypium harknessii</name>
    <dbReference type="NCBI Taxonomy" id="34285"/>
    <lineage>
        <taxon>Eukaryota</taxon>
        <taxon>Viridiplantae</taxon>
        <taxon>Streptophyta</taxon>
        <taxon>Embryophyta</taxon>
        <taxon>Tracheophyta</taxon>
        <taxon>Spermatophyta</taxon>
        <taxon>Magnoliopsida</taxon>
        <taxon>eudicotyledons</taxon>
        <taxon>Gunneridae</taxon>
        <taxon>Pentapetalae</taxon>
        <taxon>rosids</taxon>
        <taxon>malvids</taxon>
        <taxon>Malvales</taxon>
        <taxon>Malvaceae</taxon>
        <taxon>Malvoideae</taxon>
        <taxon>Gossypium</taxon>
    </lineage>
</organism>
<feature type="compositionally biased region" description="Basic and acidic residues" evidence="1">
    <location>
        <begin position="172"/>
        <end position="182"/>
    </location>
</feature>
<evidence type="ECO:0000313" key="2">
    <source>
        <dbReference type="EMBL" id="MBA0799890.1"/>
    </source>
</evidence>
<name>A0A7J9GQT6_9ROSI</name>
<keyword evidence="3" id="KW-1185">Reference proteome</keyword>
<dbReference type="Proteomes" id="UP000593560">
    <property type="component" value="Unassembled WGS sequence"/>
</dbReference>
<evidence type="ECO:0000256" key="1">
    <source>
        <dbReference type="SAM" id="MobiDB-lite"/>
    </source>
</evidence>
<evidence type="ECO:0000313" key="3">
    <source>
        <dbReference type="Proteomes" id="UP000593560"/>
    </source>
</evidence>
<dbReference type="AlphaFoldDB" id="A0A7J9GQT6"/>
<sequence>MDQIFLSVATVFERGDDLDQAAGAFEVYVQRMILEVIGGIVGNVAKLDFKMDSKTKGRFARMTVFINLDRPFVSQYGHINKLCPSVVVDLNRESRKYSVIIEPRDIEIRVRGVTKTMYRPWMMMEWKSRCGKSESRISKDKNAEKIILGSRFSAFNEVGKMEDDEGVTGEHSSSETTKEKESIPTVAKGFRAKENFKENLGNGFGTSRGLDTSFETLVGLAKSIGVCIGREANLGHVYVGLALKKMKKRLV</sequence>
<proteinExistence type="predicted"/>
<protein>
    <recommendedName>
        <fullName evidence="4">DUF4283 domain-containing protein</fullName>
    </recommendedName>
</protein>
<accession>A0A7J9GQT6</accession>
<dbReference type="OrthoDB" id="998076at2759"/>
<comment type="caution">
    <text evidence="2">The sequence shown here is derived from an EMBL/GenBank/DDBJ whole genome shotgun (WGS) entry which is preliminary data.</text>
</comment>
<gene>
    <name evidence="2" type="ORF">Gohar_010373</name>
</gene>
<feature type="region of interest" description="Disordered" evidence="1">
    <location>
        <begin position="162"/>
        <end position="184"/>
    </location>
</feature>